<dbReference type="Pfam" id="PF07725">
    <property type="entry name" value="LRR_3"/>
    <property type="match status" value="1"/>
</dbReference>
<dbReference type="OMA" id="HKLEDIM"/>
<proteinExistence type="predicted"/>
<evidence type="ECO:0000256" key="2">
    <source>
        <dbReference type="ARBA" id="ARBA00022737"/>
    </source>
</evidence>
<dbReference type="Pfam" id="PF01582">
    <property type="entry name" value="TIR"/>
    <property type="match status" value="1"/>
</dbReference>
<dbReference type="SMART" id="SM00255">
    <property type="entry name" value="TIR"/>
    <property type="match status" value="1"/>
</dbReference>
<dbReference type="EMBL" id="KI517881">
    <property type="protein sequence ID" value="ESQ29744.1"/>
    <property type="molecule type" value="Genomic_DNA"/>
</dbReference>
<evidence type="ECO:0000259" key="4">
    <source>
        <dbReference type="PROSITE" id="PS50104"/>
    </source>
</evidence>
<evidence type="ECO:0000256" key="3">
    <source>
        <dbReference type="ARBA" id="ARBA00023027"/>
    </source>
</evidence>
<dbReference type="STRING" id="72664.V4KF21"/>
<dbReference type="KEGG" id="eus:EUTSA_v10023894mg"/>
<dbReference type="Proteomes" id="UP000030689">
    <property type="component" value="Unassembled WGS sequence"/>
</dbReference>
<dbReference type="Gene3D" id="3.40.50.10140">
    <property type="entry name" value="Toll/interleukin-1 receptor homology (TIR) domain"/>
    <property type="match status" value="1"/>
</dbReference>
<evidence type="ECO:0000256" key="1">
    <source>
        <dbReference type="ARBA" id="ARBA00022614"/>
    </source>
</evidence>
<reference evidence="5 6" key="1">
    <citation type="journal article" date="2013" name="Front. Plant Sci.">
        <title>The Reference Genome of the Halophytic Plant Eutrema salsugineum.</title>
        <authorList>
            <person name="Yang R."/>
            <person name="Jarvis D.E."/>
            <person name="Chen H."/>
            <person name="Beilstein M.A."/>
            <person name="Grimwood J."/>
            <person name="Jenkins J."/>
            <person name="Shu S."/>
            <person name="Prochnik S."/>
            <person name="Xin M."/>
            <person name="Ma C."/>
            <person name="Schmutz J."/>
            <person name="Wing R.A."/>
            <person name="Mitchell-Olds T."/>
            <person name="Schumaker K.S."/>
            <person name="Wang X."/>
        </authorList>
    </citation>
    <scope>NUCLEOTIDE SEQUENCE [LARGE SCALE GENOMIC DNA]</scope>
</reference>
<dbReference type="FunFam" id="3.40.50.10140:FF:000007">
    <property type="entry name" value="Disease resistance protein (TIR-NBS-LRR class)"/>
    <property type="match status" value="1"/>
</dbReference>
<dbReference type="SUPFAM" id="SSF52058">
    <property type="entry name" value="L domain-like"/>
    <property type="match status" value="1"/>
</dbReference>
<keyword evidence="3" id="KW-0520">NAD</keyword>
<evidence type="ECO:0000313" key="6">
    <source>
        <dbReference type="Proteomes" id="UP000030689"/>
    </source>
</evidence>
<evidence type="ECO:0000313" key="5">
    <source>
        <dbReference type="EMBL" id="ESQ29744.1"/>
    </source>
</evidence>
<protein>
    <recommendedName>
        <fullName evidence="4">TIR domain-containing protein</fullName>
    </recommendedName>
</protein>
<accession>V4KF21</accession>
<dbReference type="AlphaFoldDB" id="V4KF21"/>
<dbReference type="PROSITE" id="PS50104">
    <property type="entry name" value="TIR"/>
    <property type="match status" value="1"/>
</dbReference>
<dbReference type="Gene3D" id="3.80.10.10">
    <property type="entry name" value="Ribonuclease Inhibitor"/>
    <property type="match status" value="1"/>
</dbReference>
<dbReference type="PANTHER" id="PTHR11017">
    <property type="entry name" value="LEUCINE-RICH REPEAT-CONTAINING PROTEIN"/>
    <property type="match status" value="1"/>
</dbReference>
<feature type="non-terminal residue" evidence="5">
    <location>
        <position position="455"/>
    </location>
</feature>
<dbReference type="Gramene" id="ESQ29744">
    <property type="protein sequence ID" value="ESQ29744"/>
    <property type="gene ID" value="EUTSA_v10023894mg"/>
</dbReference>
<sequence length="455" mass="52137">MMFDDQGIKRGHTITLALTLAIREPNISIIVLSKKYASSSWCLDELLEIMKCKEDRGQIVMSIFYEVYPSDVQKQTGEFGSPFNEPCTLKTSKVRQRWCQALTIAGNIAGEHFQNWEIEAKMIEKIAHDVSNKLNATPSKDFDGMVRVESHLREMQSLLDLDYDEVKMVGISDPAGSGKSTISRALQSLLSDSFQLTYFVDNLRGRYPIVRNLEALVNEATWFGPRSRIIVTTKNKELLQRHGINNMYNVRFPSDEESLKILYIMLLDKPLHFGMLTLMVTWHYESVIRRLKTIIDQDIEEVLRVGYDSLHENEQTLFFHISVFFNTEDGNLVKAMLADNNMGIEHSKSLPQRFCLENLIKLKMQGSQREKLWEGTQPLLNLKKINLSYPLDKELPNLLNATNLEILDLTSCLSLVELPSSIVNVHKLEDIMMTSCQKLEVIPTHINLASLKMIH</sequence>
<dbReference type="InterPro" id="IPR044974">
    <property type="entry name" value="Disease_R_plants"/>
</dbReference>
<dbReference type="InterPro" id="IPR027417">
    <property type="entry name" value="P-loop_NTPase"/>
</dbReference>
<keyword evidence="1" id="KW-0433">Leucine-rich repeat</keyword>
<dbReference type="GO" id="GO:0006952">
    <property type="term" value="P:defense response"/>
    <property type="evidence" value="ECO:0007669"/>
    <property type="project" value="InterPro"/>
</dbReference>
<dbReference type="InterPro" id="IPR011713">
    <property type="entry name" value="Leu-rich_rpt_3"/>
</dbReference>
<dbReference type="InterPro" id="IPR000157">
    <property type="entry name" value="TIR_dom"/>
</dbReference>
<name>V4KF21_EUTSA</name>
<keyword evidence="2" id="KW-0677">Repeat</keyword>
<keyword evidence="6" id="KW-1185">Reference proteome</keyword>
<dbReference type="PRINTS" id="PR00364">
    <property type="entry name" value="DISEASERSIST"/>
</dbReference>
<dbReference type="SUPFAM" id="SSF52540">
    <property type="entry name" value="P-loop containing nucleoside triphosphate hydrolases"/>
    <property type="match status" value="1"/>
</dbReference>
<dbReference type="InterPro" id="IPR035897">
    <property type="entry name" value="Toll_tir_struct_dom_sf"/>
</dbReference>
<dbReference type="InterPro" id="IPR032675">
    <property type="entry name" value="LRR_dom_sf"/>
</dbReference>
<dbReference type="SUPFAM" id="SSF52200">
    <property type="entry name" value="Toll/Interleukin receptor TIR domain"/>
    <property type="match status" value="1"/>
</dbReference>
<gene>
    <name evidence="5" type="ORF">EUTSA_v10023894mg</name>
</gene>
<dbReference type="GO" id="GO:0007165">
    <property type="term" value="P:signal transduction"/>
    <property type="evidence" value="ECO:0007669"/>
    <property type="project" value="InterPro"/>
</dbReference>
<organism evidence="5 6">
    <name type="scientific">Eutrema salsugineum</name>
    <name type="common">Saltwater cress</name>
    <name type="synonym">Sisymbrium salsugineum</name>
    <dbReference type="NCBI Taxonomy" id="72664"/>
    <lineage>
        <taxon>Eukaryota</taxon>
        <taxon>Viridiplantae</taxon>
        <taxon>Streptophyta</taxon>
        <taxon>Embryophyta</taxon>
        <taxon>Tracheophyta</taxon>
        <taxon>Spermatophyta</taxon>
        <taxon>Magnoliopsida</taxon>
        <taxon>eudicotyledons</taxon>
        <taxon>Gunneridae</taxon>
        <taxon>Pentapetalae</taxon>
        <taxon>rosids</taxon>
        <taxon>malvids</taxon>
        <taxon>Brassicales</taxon>
        <taxon>Brassicaceae</taxon>
        <taxon>Eutremeae</taxon>
        <taxon>Eutrema</taxon>
    </lineage>
</organism>
<feature type="domain" description="TIR" evidence="4">
    <location>
        <begin position="1"/>
        <end position="134"/>
    </location>
</feature>
<dbReference type="PANTHER" id="PTHR11017:SF418">
    <property type="entry name" value="DISEASE RESISTANCE PROTEIN (TIR-NBS-LRR CLASS) FAMILY-RELATED"/>
    <property type="match status" value="1"/>
</dbReference>